<name>Q2Z127_9CAUD</name>
<accession>Q2Z127</accession>
<evidence type="ECO:0000313" key="2">
    <source>
        <dbReference type="Proteomes" id="UP000001239"/>
    </source>
</evidence>
<dbReference type="KEGG" id="vg:5176706"/>
<reference evidence="1 2" key="4">
    <citation type="journal article" date="2005" name="J. Mol. Biol.">
        <title>Genome comparison of Pseudomonas aeruginosa large phages.</title>
        <authorList>
            <person name="Hertveldt K."/>
            <person name="Lavigne R."/>
            <person name="Pleteneva E."/>
            <person name="Sernova N."/>
            <person name="Kurochkina L."/>
            <person name="Korchevskii R."/>
            <person name="Robben J."/>
            <person name="Mesyanzhinov V."/>
            <person name="Krylov V.N."/>
            <person name="Volckaert G."/>
        </authorList>
    </citation>
    <scope>NUCLEOTIDE SEQUENCE</scope>
</reference>
<dbReference type="OrthoDB" id="10551at10239"/>
<evidence type="ECO:0000313" key="1">
    <source>
        <dbReference type="EMBL" id="CAG27148.1"/>
    </source>
</evidence>
<sequence length="505" mass="57149">MSNPVSSYFQLSDPVDGVLPGDDKQLIDLDEYYEETGQPVVDAMVQGSESLALNRFSRDIAIQLKLKNAYEMDPFPTERNAVMGAEGFISTITEGFKKFIEGIIKYIKMAFKWVMEHIKGLLGFRKSARINQAINDSFENLREEFRQTLNGLGFPSANYNLEKFIGEFPNATDRIGQLTILRTKFETDEESIEALRKVFPLFEQIIGKLTEASDKAIRASENLKRTIRNEYNATRGRAHLREYVDGANSPEVNRVQKAVLETLTFVKPDGLVEQIGQLLETLYKVKFENEALNEGFHTVRETLKENIQAQRVKLTRVNTPVIMDLVQQLNAAYLTISDKAIDMSRIRLSELGNLVDVTDAEKVKSIAGYYQVPGLLSDYQGVAVAMRNFSQYCQSVTSQLLAVENQVAALVGWYHRSHMWYYHGLLDDIEKLREINIQAREAGHSPVANAEGYPTLTLDFIPEADAKTFLEKMSGTMKIVIENDIGELRSKYNALARQTGWGRPV</sequence>
<proteinExistence type="predicted"/>
<keyword evidence="2" id="KW-1185">Reference proteome</keyword>
<reference evidence="1 2" key="1">
    <citation type="journal article" date="2002" name="Genetika">
        <title>Phenogenetic characterization of a group of giant Phi KZ-like bacteriophages of Pseudomonas aeruginosa].</title>
        <authorList>
            <person name="Burkal'tseva M.V."/>
            <person name="Krylov V.N."/>
            <person name="Pleteneva E.A."/>
            <person name="Shaburova O.V."/>
            <person name="Krylov S.V."/>
            <person name="Volckaert G."/>
            <person name="Sykilinda N.N."/>
            <person name="Kurochkina L.P."/>
            <person name="Mesyanzhinov V.V."/>
        </authorList>
    </citation>
    <scope>NUCLEOTIDE SEQUENCE [LARGE SCALE GENOMIC DNA]</scope>
</reference>
<dbReference type="EMBL" id="AJ697969">
    <property type="protein sequence ID" value="CAG27148.1"/>
    <property type="molecule type" value="Genomic_DNA"/>
</dbReference>
<reference evidence="1 2" key="2">
    <citation type="journal article" date="2003" name="Res. Microbiol.">
        <title>Myoviridae bacteriophages of Pseudomonas aeruginosa: a long and complex evolutionary pathway.</title>
        <authorList>
            <person name="Krylov V.N."/>
            <person name="Pleteneva E.A."/>
            <person name="Bourkalsteva M.V."/>
            <person name="Shaburova O.V."/>
            <person name="Volckaert G."/>
            <person name="Sykilinda N.N."/>
            <person name="Kurochkina L.P."/>
            <person name="Mesyanzhinov V.V."/>
        </authorList>
    </citation>
    <scope>NUCLEOTIDE SEQUENCE [LARGE SCALE GENOMIC DNA]</scope>
</reference>
<dbReference type="GeneID" id="5176706"/>
<dbReference type="Proteomes" id="UP000001239">
    <property type="component" value="Segment"/>
</dbReference>
<dbReference type="RefSeq" id="YP_418087.1">
    <property type="nucleotide sequence ID" value="NC_007623.1"/>
</dbReference>
<protein>
    <submittedName>
        <fullName evidence="1">Uncharacterized protein</fullName>
    </submittedName>
</protein>
<organism evidence="1 2">
    <name type="scientific">Pseudomonas phage EL</name>
    <dbReference type="NCBI Taxonomy" id="273133"/>
    <lineage>
        <taxon>Viruses</taxon>
        <taxon>Duplodnaviria</taxon>
        <taxon>Heunggongvirae</taxon>
        <taxon>Uroviricota</taxon>
        <taxon>Caudoviricetes</taxon>
        <taxon>Chimalliviridae</taxon>
        <taxon>Elvirus</taxon>
        <taxon>Elvirus EL</taxon>
    </lineage>
</organism>
<reference evidence="1 2" key="3">
    <citation type="journal article" date="2004" name="Bioinformatics">
        <title>PHIRE, a deterministic approach to reveal regulatory elements in bacteriophage genomes.</title>
        <authorList>
            <person name="Lavigne R."/>
            <person name="Sun W.D."/>
            <person name="Volckaert G."/>
        </authorList>
    </citation>
    <scope>NUCLEOTIDE SEQUENCE [LARGE SCALE GENOMIC DNA]</scope>
</reference>